<keyword evidence="2" id="KW-1185">Reference proteome</keyword>
<dbReference type="Proteomes" id="UP001060215">
    <property type="component" value="Chromosome 3"/>
</dbReference>
<evidence type="ECO:0000313" key="1">
    <source>
        <dbReference type="EMBL" id="KAI8028072.1"/>
    </source>
</evidence>
<organism evidence="1 2">
    <name type="scientific">Camellia lanceoleosa</name>
    <dbReference type="NCBI Taxonomy" id="1840588"/>
    <lineage>
        <taxon>Eukaryota</taxon>
        <taxon>Viridiplantae</taxon>
        <taxon>Streptophyta</taxon>
        <taxon>Embryophyta</taxon>
        <taxon>Tracheophyta</taxon>
        <taxon>Spermatophyta</taxon>
        <taxon>Magnoliopsida</taxon>
        <taxon>eudicotyledons</taxon>
        <taxon>Gunneridae</taxon>
        <taxon>Pentapetalae</taxon>
        <taxon>asterids</taxon>
        <taxon>Ericales</taxon>
        <taxon>Theaceae</taxon>
        <taxon>Camellia</taxon>
    </lineage>
</organism>
<evidence type="ECO:0000313" key="2">
    <source>
        <dbReference type="Proteomes" id="UP001060215"/>
    </source>
</evidence>
<name>A0ACC0IRQ5_9ERIC</name>
<protein>
    <submittedName>
        <fullName evidence="1">Clathrin assembly protein</fullName>
    </submittedName>
</protein>
<sequence>MENRVDINDEEEVLHIVMFPWLAMGYLIPFLHLSTTLATASPSSPPTETSAASPKSLPASPLSSPSYPSHSPPFPTYHPTPNPLWTHHTTKLSSSKLPSIFLNSHSRIFSRKLARTQIGLSLITPLTGCRDLRRRWRTKGLDTPELLEQLPALQQLLFRVLGCQFFEMQRHDALKALDIYQRSGKQPMIGSELYLSLVYSELLEKTPLSVILYYILAELLAGKPIKPGPTKIKKYTVALYGYGYAYEAGWIFSN</sequence>
<reference evidence="1 2" key="1">
    <citation type="journal article" date="2022" name="Plant J.">
        <title>Chromosome-level genome of Camellia lanceoleosa provides a valuable resource for understanding genome evolution and self-incompatibility.</title>
        <authorList>
            <person name="Gong W."/>
            <person name="Xiao S."/>
            <person name="Wang L."/>
            <person name="Liao Z."/>
            <person name="Chang Y."/>
            <person name="Mo W."/>
            <person name="Hu G."/>
            <person name="Li W."/>
            <person name="Zhao G."/>
            <person name="Zhu H."/>
            <person name="Hu X."/>
            <person name="Ji K."/>
            <person name="Xiang X."/>
            <person name="Song Q."/>
            <person name="Yuan D."/>
            <person name="Jin S."/>
            <person name="Zhang L."/>
        </authorList>
    </citation>
    <scope>NUCLEOTIDE SEQUENCE [LARGE SCALE GENOMIC DNA]</scope>
    <source>
        <strain evidence="1">SQ_2022a</strain>
    </source>
</reference>
<proteinExistence type="predicted"/>
<dbReference type="EMBL" id="CM045760">
    <property type="protein sequence ID" value="KAI8028072.1"/>
    <property type="molecule type" value="Genomic_DNA"/>
</dbReference>
<gene>
    <name evidence="1" type="ORF">LOK49_LG02G03906</name>
</gene>
<accession>A0ACC0IRQ5</accession>
<comment type="caution">
    <text evidence="1">The sequence shown here is derived from an EMBL/GenBank/DDBJ whole genome shotgun (WGS) entry which is preliminary data.</text>
</comment>